<keyword evidence="2" id="KW-0012">Acyltransferase</keyword>
<dbReference type="InterPro" id="IPR016181">
    <property type="entry name" value="Acyl_CoA_acyltransferase"/>
</dbReference>
<dbReference type="InterPro" id="IPR000182">
    <property type="entry name" value="GNAT_dom"/>
</dbReference>
<reference evidence="4 5" key="1">
    <citation type="journal article" date="2018" name="New Phytol.">
        <title>Comparative genomics and transcriptomics depict ericoid mycorrhizal fungi as versatile saprotrophs and plant mutualists.</title>
        <authorList>
            <person name="Martino E."/>
            <person name="Morin E."/>
            <person name="Grelet G.A."/>
            <person name="Kuo A."/>
            <person name="Kohler A."/>
            <person name="Daghino S."/>
            <person name="Barry K.W."/>
            <person name="Cichocki N."/>
            <person name="Clum A."/>
            <person name="Dockter R.B."/>
            <person name="Hainaut M."/>
            <person name="Kuo R.C."/>
            <person name="LaButti K."/>
            <person name="Lindahl B.D."/>
            <person name="Lindquist E.A."/>
            <person name="Lipzen A."/>
            <person name="Khouja H.R."/>
            <person name="Magnuson J."/>
            <person name="Murat C."/>
            <person name="Ohm R.A."/>
            <person name="Singer S.W."/>
            <person name="Spatafora J.W."/>
            <person name="Wang M."/>
            <person name="Veneault-Fourrey C."/>
            <person name="Henrissat B."/>
            <person name="Grigoriev I.V."/>
            <person name="Martin F.M."/>
            <person name="Perotto S."/>
        </authorList>
    </citation>
    <scope>NUCLEOTIDE SEQUENCE [LARGE SCALE GENOMIC DNA]</scope>
    <source>
        <strain evidence="4 5">ATCC 22711</strain>
    </source>
</reference>
<evidence type="ECO:0000256" key="2">
    <source>
        <dbReference type="ARBA" id="ARBA00023315"/>
    </source>
</evidence>
<protein>
    <recommendedName>
        <fullName evidence="3">N-acetyltransferase domain-containing protein</fullName>
    </recommendedName>
</protein>
<dbReference type="CDD" id="cd04301">
    <property type="entry name" value="NAT_SF"/>
    <property type="match status" value="1"/>
</dbReference>
<dbReference type="EMBL" id="KZ679012">
    <property type="protein sequence ID" value="PSS16662.1"/>
    <property type="molecule type" value="Genomic_DNA"/>
</dbReference>
<keyword evidence="1" id="KW-0808">Transferase</keyword>
<dbReference type="PROSITE" id="PS51186">
    <property type="entry name" value="GNAT"/>
    <property type="match status" value="1"/>
</dbReference>
<proteinExistence type="predicted"/>
<name>A0A2T3AZV0_AMORE</name>
<dbReference type="PANTHER" id="PTHR43800:SF1">
    <property type="entry name" value="PEPTIDYL-LYSINE N-ACETYLTRANSFERASE YJAB"/>
    <property type="match status" value="1"/>
</dbReference>
<dbReference type="SUPFAM" id="SSF55729">
    <property type="entry name" value="Acyl-CoA N-acyltransferases (Nat)"/>
    <property type="match status" value="1"/>
</dbReference>
<evidence type="ECO:0000259" key="3">
    <source>
        <dbReference type="PROSITE" id="PS51186"/>
    </source>
</evidence>
<dbReference type="OrthoDB" id="2744543at2759"/>
<accession>A0A2T3AZV0</accession>
<dbReference type="GO" id="GO:0016747">
    <property type="term" value="F:acyltransferase activity, transferring groups other than amino-acyl groups"/>
    <property type="evidence" value="ECO:0007669"/>
    <property type="project" value="InterPro"/>
</dbReference>
<dbReference type="RefSeq" id="XP_024720170.1">
    <property type="nucleotide sequence ID" value="XM_024864115.1"/>
</dbReference>
<dbReference type="Proteomes" id="UP000241818">
    <property type="component" value="Unassembled WGS sequence"/>
</dbReference>
<evidence type="ECO:0000313" key="4">
    <source>
        <dbReference type="EMBL" id="PSS16662.1"/>
    </source>
</evidence>
<dbReference type="Gene3D" id="3.40.630.30">
    <property type="match status" value="1"/>
</dbReference>
<evidence type="ECO:0000256" key="1">
    <source>
        <dbReference type="ARBA" id="ARBA00022679"/>
    </source>
</evidence>
<gene>
    <name evidence="4" type="ORF">M430DRAFT_19638</name>
</gene>
<dbReference type="STRING" id="857342.A0A2T3AZV0"/>
<dbReference type="Pfam" id="PF13508">
    <property type="entry name" value="Acetyltransf_7"/>
    <property type="match status" value="1"/>
</dbReference>
<sequence length="194" mass="21194">MDSLSVLAMAAAAAPRSQVPHSVPNFSIRKARSEDIPLLGPVERSAAEIFRTVNLGSLADDETTVAPSILATMADSNHLLVAVNESDQPIGFVGGMNIDGNFHIVEISVAQAVQGKGVGSALMAEMTRQVKEEKFMVMTLTTYRNVAWNGPWYKKLGFQEVTAEEMGKEYLKIWDVESQHGHDMASRCVMRKSL</sequence>
<dbReference type="InParanoid" id="A0A2T3AZV0"/>
<dbReference type="AlphaFoldDB" id="A0A2T3AZV0"/>
<organism evidence="4 5">
    <name type="scientific">Amorphotheca resinae ATCC 22711</name>
    <dbReference type="NCBI Taxonomy" id="857342"/>
    <lineage>
        <taxon>Eukaryota</taxon>
        <taxon>Fungi</taxon>
        <taxon>Dikarya</taxon>
        <taxon>Ascomycota</taxon>
        <taxon>Pezizomycotina</taxon>
        <taxon>Leotiomycetes</taxon>
        <taxon>Helotiales</taxon>
        <taxon>Amorphothecaceae</taxon>
        <taxon>Amorphotheca</taxon>
    </lineage>
</organism>
<evidence type="ECO:0000313" key="5">
    <source>
        <dbReference type="Proteomes" id="UP000241818"/>
    </source>
</evidence>
<feature type="domain" description="N-acetyltransferase" evidence="3">
    <location>
        <begin position="26"/>
        <end position="177"/>
    </location>
</feature>
<dbReference type="PANTHER" id="PTHR43800">
    <property type="entry name" value="PEPTIDYL-LYSINE N-ACETYLTRANSFERASE YJAB"/>
    <property type="match status" value="1"/>
</dbReference>
<dbReference type="GeneID" id="36572196"/>
<keyword evidence="5" id="KW-1185">Reference proteome</keyword>